<organism evidence="2 3">
    <name type="scientific">Donghicola eburneus</name>
    <dbReference type="NCBI Taxonomy" id="393278"/>
    <lineage>
        <taxon>Bacteria</taxon>
        <taxon>Pseudomonadati</taxon>
        <taxon>Pseudomonadota</taxon>
        <taxon>Alphaproteobacteria</taxon>
        <taxon>Rhodobacterales</taxon>
        <taxon>Roseobacteraceae</taxon>
        <taxon>Donghicola</taxon>
    </lineage>
</organism>
<feature type="transmembrane region" description="Helical" evidence="1">
    <location>
        <begin position="126"/>
        <end position="144"/>
    </location>
</feature>
<sequence length="158" mass="17112">MGLDHLVLIRRWANLACLILYPVAWWAPLARAGVLPLFGLSEISVLSGIASLWSTDIVLAVVVALFAMVAPMAKSLAIALADFGIIRGAPRWVTLLGRLAMADVFLIALYITLAKGIGIGRVETGWGLYLFTLLVIIQLLLTLIKPEHKKNTCALPPE</sequence>
<keyword evidence="1" id="KW-0812">Transmembrane</keyword>
<name>A0A1M4N093_9RHOB</name>
<dbReference type="EMBL" id="FMJB01000055">
    <property type="protein sequence ID" value="SCM68231.1"/>
    <property type="molecule type" value="Genomic_DNA"/>
</dbReference>
<keyword evidence="3" id="KW-1185">Reference proteome</keyword>
<dbReference type="RefSeq" id="WP_245780403.1">
    <property type="nucleotide sequence ID" value="NZ_FMJB01000055.1"/>
</dbReference>
<gene>
    <name evidence="2" type="ORF">KARMA_2446</name>
</gene>
<dbReference type="AlphaFoldDB" id="A0A1M4N093"/>
<reference evidence="3" key="1">
    <citation type="submission" date="2016-09" db="EMBL/GenBank/DDBJ databases">
        <authorList>
            <person name="Wibberg D."/>
        </authorList>
    </citation>
    <scope>NUCLEOTIDE SEQUENCE [LARGE SCALE GENOMIC DNA]</scope>
</reference>
<proteinExistence type="predicted"/>
<evidence type="ECO:0000313" key="2">
    <source>
        <dbReference type="EMBL" id="SCM68231.1"/>
    </source>
</evidence>
<evidence type="ECO:0000256" key="1">
    <source>
        <dbReference type="SAM" id="Phobius"/>
    </source>
</evidence>
<feature type="transmembrane region" description="Helical" evidence="1">
    <location>
        <begin position="57"/>
        <end position="80"/>
    </location>
</feature>
<dbReference type="InterPro" id="IPR007498">
    <property type="entry name" value="PqiA-like"/>
</dbReference>
<dbReference type="Pfam" id="PF04403">
    <property type="entry name" value="PqiA"/>
    <property type="match status" value="1"/>
</dbReference>
<accession>A0A1M4N093</accession>
<protein>
    <submittedName>
        <fullName evidence="2">Putative paraquat-inducible protein A</fullName>
    </submittedName>
</protein>
<feature type="transmembrane region" description="Helical" evidence="1">
    <location>
        <begin position="12"/>
        <end position="37"/>
    </location>
</feature>
<keyword evidence="1" id="KW-0472">Membrane</keyword>
<keyword evidence="1" id="KW-1133">Transmembrane helix</keyword>
<dbReference type="Proteomes" id="UP000184085">
    <property type="component" value="Unassembled WGS sequence"/>
</dbReference>
<feature type="transmembrane region" description="Helical" evidence="1">
    <location>
        <begin position="92"/>
        <end position="114"/>
    </location>
</feature>
<evidence type="ECO:0000313" key="3">
    <source>
        <dbReference type="Proteomes" id="UP000184085"/>
    </source>
</evidence>